<dbReference type="PANTHER" id="PTHR11647:SF1">
    <property type="entry name" value="COLLAPSIN RESPONSE MEDIATOR PROTEIN"/>
    <property type="match status" value="1"/>
</dbReference>
<evidence type="ECO:0000313" key="2">
    <source>
        <dbReference type="Proteomes" id="UP000005615"/>
    </source>
</evidence>
<dbReference type="RefSeq" id="WP_009576695.1">
    <property type="nucleotide sequence ID" value="NZ_AEIG01000081.1"/>
</dbReference>
<dbReference type="Proteomes" id="UP000005615">
    <property type="component" value="Unassembled WGS sequence"/>
</dbReference>
<dbReference type="PANTHER" id="PTHR11647">
    <property type="entry name" value="HYDRANTOINASE/DIHYDROPYRIMIDINASE FAMILY MEMBER"/>
    <property type="match status" value="1"/>
</dbReference>
<protein>
    <submittedName>
        <fullName evidence="1">D-aminoacylase</fullName>
    </submittedName>
</protein>
<sequence length="553" mass="60816">MLRIVIVVVLSVIATTAAAVEFDVIIRNGSVYDGTGAAPYIADLGIREDRISAIGQIPSGSATLEIDATGLAVAPGFFNMLSHSHLSLISDGRAMSDVMQGVTFEVLSEISFSPLTTTSAAFWSYFSKEKVDMTWTTVDDYLRTVEAGGVSVNFATFVSAATVRMNIIGTDDVDPTPEQLDKMKLQVAQAMEDGALGLTTFLIYAPATYAETQELIELAKVVSRYGGVYTAHIRSESNRLIESVDETLRIGREAKLPVRIHHLKAAGKPNWHKMDLAIEKIEASRREGVPVTADMYTYVAGGSGLEAAMPTWVQAGGYRKWAERLKDPKIRERVKNEMGVNTQEWENLGYLATPDGVVFLEFKNEALHKYVGKTLAEVAMERGQDPRDTIIDLVLEDGSRVATAYYLMSEENLKKQMRQPWVMFGSDATAPAAEGRTLNSGVHPRTYGNVARLLGKYVREEKVLAMEEAIRKLTLLPAQSLGIRERGRIKLGYFADIAIFDPDAIEDKATFSTPHQYSVGMEHVLVNGQPVVFEGRHTGARPGRAIRGSGWMR</sequence>
<dbReference type="InterPro" id="IPR011059">
    <property type="entry name" value="Metal-dep_hydrolase_composite"/>
</dbReference>
<dbReference type="InterPro" id="IPR013108">
    <property type="entry name" value="Amidohydro_3"/>
</dbReference>
<dbReference type="Pfam" id="PF07969">
    <property type="entry name" value="Amidohydro_3"/>
    <property type="match status" value="1"/>
</dbReference>
<dbReference type="GO" id="GO:0005829">
    <property type="term" value="C:cytosol"/>
    <property type="evidence" value="ECO:0007669"/>
    <property type="project" value="TreeGrafter"/>
</dbReference>
<proteinExistence type="predicted"/>
<accession>F3L4D9</accession>
<dbReference type="InterPro" id="IPR032466">
    <property type="entry name" value="Metal_Hydrolase"/>
</dbReference>
<dbReference type="STRING" id="2518989.IMCC3088_2540"/>
<dbReference type="Gene3D" id="3.20.20.140">
    <property type="entry name" value="Metal-dependent hydrolases"/>
    <property type="match status" value="1"/>
</dbReference>
<organism evidence="1 2">
    <name type="scientific">Aequoribacter fuscus</name>
    <dbReference type="NCBI Taxonomy" id="2518989"/>
    <lineage>
        <taxon>Bacteria</taxon>
        <taxon>Pseudomonadati</taxon>
        <taxon>Pseudomonadota</taxon>
        <taxon>Gammaproteobacteria</taxon>
        <taxon>Cellvibrionales</taxon>
        <taxon>Halieaceae</taxon>
        <taxon>Aequoribacter</taxon>
    </lineage>
</organism>
<reference evidence="1 2" key="1">
    <citation type="journal article" date="2011" name="J. Bacteriol.">
        <title>Genome sequence of strain IMCC3088, a proteorhodopsin-containing marine bacterium belonging to the OM60/NOR5 clade.</title>
        <authorList>
            <person name="Jang Y."/>
            <person name="Oh H.M."/>
            <person name="Kang I."/>
            <person name="Lee K."/>
            <person name="Yang S.J."/>
            <person name="Cho J.C."/>
        </authorList>
    </citation>
    <scope>NUCLEOTIDE SEQUENCE [LARGE SCALE GENOMIC DNA]</scope>
    <source>
        <strain evidence="1 2">IMCC3088</strain>
    </source>
</reference>
<dbReference type="CDD" id="cd01297">
    <property type="entry name" value="D-aminoacylase"/>
    <property type="match status" value="1"/>
</dbReference>
<name>F3L4D9_9GAMM</name>
<dbReference type="Gene3D" id="3.30.1490.130">
    <property type="entry name" value="D-aminoacylase. Domain 3"/>
    <property type="match status" value="1"/>
</dbReference>
<comment type="caution">
    <text evidence="1">The sequence shown here is derived from an EMBL/GenBank/DDBJ whole genome shotgun (WGS) entry which is preliminary data.</text>
</comment>
<gene>
    <name evidence="1" type="ORF">IMCC3088_2540</name>
</gene>
<dbReference type="eggNOG" id="COG3653">
    <property type="taxonomic scope" value="Bacteria"/>
</dbReference>
<dbReference type="SUPFAM" id="SSF51338">
    <property type="entry name" value="Composite domain of metallo-dependent hydrolases"/>
    <property type="match status" value="1"/>
</dbReference>
<evidence type="ECO:0000313" key="1">
    <source>
        <dbReference type="EMBL" id="EGG28807.1"/>
    </source>
</evidence>
<dbReference type="Gene3D" id="2.30.40.10">
    <property type="entry name" value="Urease, subunit C, domain 1"/>
    <property type="match status" value="1"/>
</dbReference>
<dbReference type="GO" id="GO:0016812">
    <property type="term" value="F:hydrolase activity, acting on carbon-nitrogen (but not peptide) bonds, in cyclic amides"/>
    <property type="evidence" value="ECO:0007669"/>
    <property type="project" value="TreeGrafter"/>
</dbReference>
<dbReference type="SUPFAM" id="SSF51556">
    <property type="entry name" value="Metallo-dependent hydrolases"/>
    <property type="match status" value="1"/>
</dbReference>
<dbReference type="AlphaFoldDB" id="F3L4D9"/>
<dbReference type="EMBL" id="AEIG01000081">
    <property type="protein sequence ID" value="EGG28807.1"/>
    <property type="molecule type" value="Genomic_DNA"/>
</dbReference>
<dbReference type="GO" id="GO:0016811">
    <property type="term" value="F:hydrolase activity, acting on carbon-nitrogen (but not peptide) bonds, in linear amides"/>
    <property type="evidence" value="ECO:0007669"/>
    <property type="project" value="InterPro"/>
</dbReference>
<dbReference type="InterPro" id="IPR023100">
    <property type="entry name" value="D-aminoacylase_insert_dom_sf"/>
</dbReference>
<keyword evidence="2" id="KW-1185">Reference proteome</keyword>
<dbReference type="InterPro" id="IPR050378">
    <property type="entry name" value="Metallo-dep_Hydrolases_sf"/>
</dbReference>
<dbReference type="OrthoDB" id="9766983at2"/>